<dbReference type="Pfam" id="PF00026">
    <property type="entry name" value="Asp"/>
    <property type="match status" value="2"/>
</dbReference>
<accession>A0A168QQ05</accession>
<dbReference type="InterPro" id="IPR033121">
    <property type="entry name" value="PEPTIDASE_A1"/>
</dbReference>
<dbReference type="InterPro" id="IPR021109">
    <property type="entry name" value="Peptidase_aspartic_dom_sf"/>
</dbReference>
<evidence type="ECO:0000313" key="4">
    <source>
        <dbReference type="Proteomes" id="UP000078561"/>
    </source>
</evidence>
<dbReference type="InterPro" id="IPR034164">
    <property type="entry name" value="Pepsin-like_dom"/>
</dbReference>
<gene>
    <name evidence="3" type="primary">ABSGL_11153.1 scaffold 12295</name>
</gene>
<dbReference type="OrthoDB" id="15189at2759"/>
<dbReference type="OMA" id="SINQDFW"/>
<keyword evidence="4" id="KW-1185">Reference proteome</keyword>
<dbReference type="PANTHER" id="PTHR47966:SF51">
    <property type="entry name" value="BETA-SITE APP-CLEAVING ENZYME, ISOFORM A-RELATED"/>
    <property type="match status" value="1"/>
</dbReference>
<name>A0A168QQ05_ABSGL</name>
<dbReference type="PANTHER" id="PTHR47966">
    <property type="entry name" value="BETA-SITE APP-CLEAVING ENZYME, ISOFORM A-RELATED"/>
    <property type="match status" value="1"/>
</dbReference>
<dbReference type="InterPro" id="IPR001461">
    <property type="entry name" value="Aspartic_peptidase_A1"/>
</dbReference>
<dbReference type="STRING" id="4829.A0A168QQ05"/>
<organism evidence="3">
    <name type="scientific">Absidia glauca</name>
    <name type="common">Pin mould</name>
    <dbReference type="NCBI Taxonomy" id="4829"/>
    <lineage>
        <taxon>Eukaryota</taxon>
        <taxon>Fungi</taxon>
        <taxon>Fungi incertae sedis</taxon>
        <taxon>Mucoromycota</taxon>
        <taxon>Mucoromycotina</taxon>
        <taxon>Mucoromycetes</taxon>
        <taxon>Mucorales</taxon>
        <taxon>Cunninghamellaceae</taxon>
        <taxon>Absidia</taxon>
    </lineage>
</organism>
<comment type="similarity">
    <text evidence="1">Belongs to the peptidase A1 family.</text>
</comment>
<evidence type="ECO:0000259" key="2">
    <source>
        <dbReference type="PROSITE" id="PS51767"/>
    </source>
</evidence>
<reference evidence="3" key="1">
    <citation type="submission" date="2016-04" db="EMBL/GenBank/DDBJ databases">
        <authorList>
            <person name="Evans L.H."/>
            <person name="Alamgir A."/>
            <person name="Owens N."/>
            <person name="Weber N.D."/>
            <person name="Virtaneva K."/>
            <person name="Barbian K."/>
            <person name="Babar A."/>
            <person name="Rosenke K."/>
        </authorList>
    </citation>
    <scope>NUCLEOTIDE SEQUENCE [LARGE SCALE GENOMIC DNA]</scope>
    <source>
        <strain evidence="3">CBS 101.48</strain>
    </source>
</reference>
<dbReference type="Gene3D" id="2.40.70.10">
    <property type="entry name" value="Acid Proteases"/>
    <property type="match status" value="2"/>
</dbReference>
<dbReference type="AlphaFoldDB" id="A0A168QQ05"/>
<evidence type="ECO:0000313" key="3">
    <source>
        <dbReference type="EMBL" id="SAM05278.1"/>
    </source>
</evidence>
<dbReference type="SUPFAM" id="SSF50630">
    <property type="entry name" value="Acid proteases"/>
    <property type="match status" value="1"/>
</dbReference>
<dbReference type="GO" id="GO:0004190">
    <property type="term" value="F:aspartic-type endopeptidase activity"/>
    <property type="evidence" value="ECO:0007669"/>
    <property type="project" value="InterPro"/>
</dbReference>
<feature type="domain" description="Peptidase A1" evidence="2">
    <location>
        <begin position="72"/>
        <end position="342"/>
    </location>
</feature>
<dbReference type="GO" id="GO:0006508">
    <property type="term" value="P:proteolysis"/>
    <property type="evidence" value="ECO:0007669"/>
    <property type="project" value="InterPro"/>
</dbReference>
<dbReference type="CDD" id="cd05471">
    <property type="entry name" value="pepsin_like"/>
    <property type="match status" value="1"/>
</dbReference>
<proteinExistence type="inferred from homology"/>
<protein>
    <recommendedName>
        <fullName evidence="2">Peptidase A1 domain-containing protein</fullName>
    </recommendedName>
</protein>
<evidence type="ECO:0000256" key="1">
    <source>
        <dbReference type="ARBA" id="ARBA00007447"/>
    </source>
</evidence>
<dbReference type="PRINTS" id="PR00792">
    <property type="entry name" value="PEPSIN"/>
</dbReference>
<dbReference type="PROSITE" id="PS51767">
    <property type="entry name" value="PEPTIDASE_A1"/>
    <property type="match status" value="1"/>
</dbReference>
<sequence length="342" mass="36645">MYCSAVPVSNGKIHTIALKSYRTSTYSDIHAGGVSKLISNGVKLTNEGELDLPAATYGPGNTKLLSDKDILWYAEIKIGTGEAEEVFLVDVDTGSSDLFIPGSMCEDNCQGHTKYDPSKSPTSKKTGKRFNLDFADKSSVRGSIYTDTVTVGTLTAEGQAIGVGEVYSKGLAKNIFSPDGLLGLGFAALSHMGTPPLMETLTRTKKIDHPMFGVRLDLARLNGDKGSTLINANADFVNKLYKDIEGASRVPNSLRWTLPCDKIPTVVLTIAGRPFSIPPENFTPGRVEEGSPMCFGGIVANVEANEPWIVGGVFLSTVYTVFDAEKPRIGFGALKDDYDAQA</sequence>
<dbReference type="EMBL" id="LT554468">
    <property type="protein sequence ID" value="SAM05278.1"/>
    <property type="molecule type" value="Genomic_DNA"/>
</dbReference>
<dbReference type="InParanoid" id="A0A168QQ05"/>
<dbReference type="Proteomes" id="UP000078561">
    <property type="component" value="Unassembled WGS sequence"/>
</dbReference>